<evidence type="ECO:0000313" key="1">
    <source>
        <dbReference type="EMBL" id="SHN62598.1"/>
    </source>
</evidence>
<accession>A0A1M7SW11</accession>
<organism evidence="1 2">
    <name type="scientific">Geodermatophilus obscurus</name>
    <dbReference type="NCBI Taxonomy" id="1861"/>
    <lineage>
        <taxon>Bacteria</taxon>
        <taxon>Bacillati</taxon>
        <taxon>Actinomycetota</taxon>
        <taxon>Actinomycetes</taxon>
        <taxon>Geodermatophilales</taxon>
        <taxon>Geodermatophilaceae</taxon>
        <taxon>Geodermatophilus</taxon>
    </lineage>
</organism>
<protein>
    <submittedName>
        <fullName evidence="1">Uncharacterized protein</fullName>
    </submittedName>
</protein>
<dbReference type="RefSeq" id="WP_072914659.1">
    <property type="nucleotide sequence ID" value="NZ_FRDM01000004.1"/>
</dbReference>
<evidence type="ECO:0000313" key="2">
    <source>
        <dbReference type="Proteomes" id="UP000184428"/>
    </source>
</evidence>
<dbReference type="Proteomes" id="UP000184428">
    <property type="component" value="Unassembled WGS sequence"/>
</dbReference>
<proteinExistence type="predicted"/>
<sequence>MTGTPPPAVLAPRRPLDELTSGDSLLAEQVVAIDRFDVHVDDLPRAGAEATDGHRTITVPGVPRAWVVRVQGSAAGDPVAARTLRG</sequence>
<dbReference type="EMBL" id="FRDM01000004">
    <property type="protein sequence ID" value="SHN62598.1"/>
    <property type="molecule type" value="Genomic_DNA"/>
</dbReference>
<dbReference type="AlphaFoldDB" id="A0A1M7SW11"/>
<reference evidence="1 2" key="1">
    <citation type="submission" date="2016-12" db="EMBL/GenBank/DDBJ databases">
        <authorList>
            <person name="Song W.-J."/>
            <person name="Kurnit D.M."/>
        </authorList>
    </citation>
    <scope>NUCLEOTIDE SEQUENCE [LARGE SCALE GENOMIC DNA]</scope>
    <source>
        <strain evidence="1 2">DSM 43162</strain>
    </source>
</reference>
<name>A0A1M7SW11_9ACTN</name>
<gene>
    <name evidence="1" type="ORF">SAMN05660350_01076</name>
</gene>